<accession>A0A8H5TDD8</accession>
<evidence type="ECO:0000256" key="1">
    <source>
        <dbReference type="SAM" id="MobiDB-lite"/>
    </source>
</evidence>
<feature type="compositionally biased region" description="Basic and acidic residues" evidence="1">
    <location>
        <begin position="240"/>
        <end position="259"/>
    </location>
</feature>
<comment type="caution">
    <text evidence="2">The sequence shown here is derived from an EMBL/GenBank/DDBJ whole genome shotgun (WGS) entry which is preliminary data.</text>
</comment>
<dbReference type="Proteomes" id="UP000567885">
    <property type="component" value="Unassembled WGS sequence"/>
</dbReference>
<sequence>MLVGMRRRRLQTADYDELADEKLSIASMIDNLAPKRRGRPPKIRPHGESSKLNNESPSSRPRGRPRKETPKIMSNRQIAKRLYWRMRRSKMGERVGKACRTVNQITGQWPWDLATDFPPKRWGVAIVESLRKLFNIVHRQSVSVDYGHKFQVVKDHLRDSAIKRNRRLPRLDESDVKNACIYFAAHNDSRNEVARPNSRPRRLTTLLDLHENSGSGQDDSEDEDSTDPTGDYHGNNEAASKTEREDWVGHDGHDKDHTIVEGASAIEKRSRSSSILSRTPKRACTIEPDSAGDVMDVSTNHQSKSNTTSQSARPQSFADFINLFELLKDEKQRELRAVKISLQEITASIQATESSTSQGKTINETIDKLCSNIKEYEMKREKTLTAQKFVRENYELLDWEPEMITMSEQQNATKLETFDRLIAQANADVLEEREKITQRDSDLKAEERRLRMRHAEVHDEVRHCHTIGTLMKLSPLESTTLLAKLEEKDISLVQLAEDVMAGSNVESEQKTLISDDIWC</sequence>
<dbReference type="EMBL" id="JAAGWQ010000099">
    <property type="protein sequence ID" value="KAF5667823.1"/>
    <property type="molecule type" value="Genomic_DNA"/>
</dbReference>
<feature type="compositionally biased region" description="Polar residues" evidence="1">
    <location>
        <begin position="297"/>
        <end position="312"/>
    </location>
</feature>
<reference evidence="2 3" key="1">
    <citation type="submission" date="2020-05" db="EMBL/GenBank/DDBJ databases">
        <title>Identification and distribution of gene clusters putatively required for synthesis of sphingolipid metabolism inhibitors in phylogenetically diverse species of the filamentous fungus Fusarium.</title>
        <authorList>
            <person name="Kim H.-S."/>
            <person name="Busman M."/>
            <person name="Brown D.W."/>
            <person name="Divon H."/>
            <person name="Uhlig S."/>
            <person name="Proctor R.H."/>
        </authorList>
    </citation>
    <scope>NUCLEOTIDE SEQUENCE [LARGE SCALE GENOMIC DNA]</scope>
    <source>
        <strain evidence="2 3">NRRL 20693</strain>
    </source>
</reference>
<feature type="compositionally biased region" description="Basic residues" evidence="1">
    <location>
        <begin position="34"/>
        <end position="44"/>
    </location>
</feature>
<dbReference type="AlphaFoldDB" id="A0A8H5TDD8"/>
<dbReference type="PRINTS" id="PR00929">
    <property type="entry name" value="ATHOOK"/>
</dbReference>
<name>A0A8H5TDD8_FUSHE</name>
<protein>
    <submittedName>
        <fullName evidence="2">Uncharacterized protein</fullName>
    </submittedName>
</protein>
<dbReference type="OrthoDB" id="5089539at2759"/>
<gene>
    <name evidence="2" type="ORF">FHETE_5592</name>
</gene>
<evidence type="ECO:0000313" key="2">
    <source>
        <dbReference type="EMBL" id="KAF5667823.1"/>
    </source>
</evidence>
<organism evidence="2 3">
    <name type="scientific">Fusarium heterosporum</name>
    <dbReference type="NCBI Taxonomy" id="42747"/>
    <lineage>
        <taxon>Eukaryota</taxon>
        <taxon>Fungi</taxon>
        <taxon>Dikarya</taxon>
        <taxon>Ascomycota</taxon>
        <taxon>Pezizomycotina</taxon>
        <taxon>Sordariomycetes</taxon>
        <taxon>Hypocreomycetidae</taxon>
        <taxon>Hypocreales</taxon>
        <taxon>Nectriaceae</taxon>
        <taxon>Fusarium</taxon>
        <taxon>Fusarium heterosporum species complex</taxon>
    </lineage>
</organism>
<evidence type="ECO:0000313" key="3">
    <source>
        <dbReference type="Proteomes" id="UP000567885"/>
    </source>
</evidence>
<keyword evidence="3" id="KW-1185">Reference proteome</keyword>
<dbReference type="InterPro" id="IPR017956">
    <property type="entry name" value="AT_hook_DNA-bd_motif"/>
</dbReference>
<feature type="region of interest" description="Disordered" evidence="1">
    <location>
        <begin position="209"/>
        <end position="312"/>
    </location>
</feature>
<dbReference type="GO" id="GO:0003677">
    <property type="term" value="F:DNA binding"/>
    <property type="evidence" value="ECO:0007669"/>
    <property type="project" value="InterPro"/>
</dbReference>
<proteinExistence type="predicted"/>
<feature type="region of interest" description="Disordered" evidence="1">
    <location>
        <begin position="31"/>
        <end position="72"/>
    </location>
</feature>